<gene>
    <name evidence="2" type="ORF">GCM10007876_13910</name>
</gene>
<comment type="caution">
    <text evidence="2">The sequence shown here is derived from an EMBL/GenBank/DDBJ whole genome shotgun (WGS) entry which is preliminary data.</text>
</comment>
<dbReference type="AlphaFoldDB" id="A0AA37W572"/>
<proteinExistence type="predicted"/>
<reference evidence="2" key="2">
    <citation type="submission" date="2023-01" db="EMBL/GenBank/DDBJ databases">
        <title>Draft genome sequence of Litoribrevibacter albus strain NBRC 110071.</title>
        <authorList>
            <person name="Sun Q."/>
            <person name="Mori K."/>
        </authorList>
    </citation>
    <scope>NUCLEOTIDE SEQUENCE</scope>
    <source>
        <strain evidence="2">NBRC 110071</strain>
    </source>
</reference>
<dbReference type="Pfam" id="PF21812">
    <property type="entry name" value="DUF6881"/>
    <property type="match status" value="1"/>
</dbReference>
<organism evidence="2 3">
    <name type="scientific">Litoribrevibacter albus</name>
    <dbReference type="NCBI Taxonomy" id="1473156"/>
    <lineage>
        <taxon>Bacteria</taxon>
        <taxon>Pseudomonadati</taxon>
        <taxon>Pseudomonadota</taxon>
        <taxon>Gammaproteobacteria</taxon>
        <taxon>Oceanospirillales</taxon>
        <taxon>Oceanospirillaceae</taxon>
        <taxon>Litoribrevibacter</taxon>
    </lineage>
</organism>
<dbReference type="InterPro" id="IPR049248">
    <property type="entry name" value="DUF6881"/>
</dbReference>
<name>A0AA37W572_9GAMM</name>
<reference evidence="2" key="1">
    <citation type="journal article" date="2014" name="Int. J. Syst. Evol. Microbiol.">
        <title>Complete genome sequence of Corynebacterium casei LMG S-19264T (=DSM 44701T), isolated from a smear-ripened cheese.</title>
        <authorList>
            <consortium name="US DOE Joint Genome Institute (JGI-PGF)"/>
            <person name="Walter F."/>
            <person name="Albersmeier A."/>
            <person name="Kalinowski J."/>
            <person name="Ruckert C."/>
        </authorList>
    </citation>
    <scope>NUCLEOTIDE SEQUENCE</scope>
    <source>
        <strain evidence="2">NBRC 110071</strain>
    </source>
</reference>
<sequence>MRYIDVLWKHEFKEEPIRLVSEIGLDDFETRKLEFFPDGSVGFAFEATESPNTRLGIDIVPPLDEINSQEEFEGVSISKEQFELLWQKYVPSIS</sequence>
<evidence type="ECO:0000313" key="2">
    <source>
        <dbReference type="EMBL" id="GLQ30912.1"/>
    </source>
</evidence>
<protein>
    <recommendedName>
        <fullName evidence="1">DUF6881 domain-containing protein</fullName>
    </recommendedName>
</protein>
<dbReference type="EMBL" id="BSNM01000009">
    <property type="protein sequence ID" value="GLQ30912.1"/>
    <property type="molecule type" value="Genomic_DNA"/>
</dbReference>
<evidence type="ECO:0000259" key="1">
    <source>
        <dbReference type="Pfam" id="PF21812"/>
    </source>
</evidence>
<dbReference type="RefSeq" id="WP_284380338.1">
    <property type="nucleotide sequence ID" value="NZ_BSNM01000009.1"/>
</dbReference>
<feature type="domain" description="DUF6881" evidence="1">
    <location>
        <begin position="2"/>
        <end position="90"/>
    </location>
</feature>
<dbReference type="Proteomes" id="UP001161389">
    <property type="component" value="Unassembled WGS sequence"/>
</dbReference>
<keyword evidence="3" id="KW-1185">Reference proteome</keyword>
<accession>A0AA37W572</accession>
<evidence type="ECO:0000313" key="3">
    <source>
        <dbReference type="Proteomes" id="UP001161389"/>
    </source>
</evidence>